<feature type="chain" id="PRO_5039075769" description="DUF5666 domain-containing protein" evidence="1">
    <location>
        <begin position="23"/>
        <end position="272"/>
    </location>
</feature>
<feature type="signal peptide" evidence="1">
    <location>
        <begin position="1"/>
        <end position="22"/>
    </location>
</feature>
<protein>
    <recommendedName>
        <fullName evidence="4">DUF5666 domain-containing protein</fullName>
    </recommendedName>
</protein>
<sequence>MKKKLAGILVLVMVLTVMVSTAAAFTPPGLEKKGGLPPGIQKRFLDGFLDKKQVELIGREYDEVVIKAIDRGDRRIGIEEGTAKISLLVSDKVKIYMEEKTIDFKDLQVNDMVYLKLDKDNTVTEIKVIEENKDNIRATIQGAIVRRVDIEDREIALFKDGNTVWYKIHRNATITVDGMRTRDLKDIKKDMKVDARIVDGDIQTLTAVSERKTYEGKLLLAMGGKEAFIILDINGERTIFSVLKDLNLSRVREGRQVIVEVEKDVVIRISEK</sequence>
<accession>A0A1G9FVA2</accession>
<evidence type="ECO:0008006" key="4">
    <source>
        <dbReference type="Google" id="ProtNLM"/>
    </source>
</evidence>
<dbReference type="AlphaFoldDB" id="A0A1G9FVA2"/>
<dbReference type="STRING" id="393762.SAMN05660472_02261"/>
<dbReference type="OrthoDB" id="1955487at2"/>
<gene>
    <name evidence="2" type="ORF">SAMN05660472_02261</name>
</gene>
<dbReference type="RefSeq" id="WP_090553798.1">
    <property type="nucleotide sequence ID" value="NZ_FNFP01000005.1"/>
</dbReference>
<evidence type="ECO:0000313" key="2">
    <source>
        <dbReference type="EMBL" id="SDK92309.1"/>
    </source>
</evidence>
<keyword evidence="3" id="KW-1185">Reference proteome</keyword>
<evidence type="ECO:0000313" key="3">
    <source>
        <dbReference type="Proteomes" id="UP000198718"/>
    </source>
</evidence>
<reference evidence="2 3" key="1">
    <citation type="submission" date="2016-10" db="EMBL/GenBank/DDBJ databases">
        <authorList>
            <person name="de Groot N.N."/>
        </authorList>
    </citation>
    <scope>NUCLEOTIDE SEQUENCE [LARGE SCALE GENOMIC DNA]</scope>
    <source>
        <strain evidence="2 3">DSM 18346</strain>
    </source>
</reference>
<evidence type="ECO:0000256" key="1">
    <source>
        <dbReference type="SAM" id="SignalP"/>
    </source>
</evidence>
<keyword evidence="1" id="KW-0732">Signal</keyword>
<organism evidence="2 3">
    <name type="scientific">Natronincola ferrireducens</name>
    <dbReference type="NCBI Taxonomy" id="393762"/>
    <lineage>
        <taxon>Bacteria</taxon>
        <taxon>Bacillati</taxon>
        <taxon>Bacillota</taxon>
        <taxon>Clostridia</taxon>
        <taxon>Peptostreptococcales</taxon>
        <taxon>Natronincolaceae</taxon>
        <taxon>Natronincola</taxon>
    </lineage>
</organism>
<dbReference type="EMBL" id="FNFP01000005">
    <property type="protein sequence ID" value="SDK92309.1"/>
    <property type="molecule type" value="Genomic_DNA"/>
</dbReference>
<proteinExistence type="predicted"/>
<dbReference type="Proteomes" id="UP000198718">
    <property type="component" value="Unassembled WGS sequence"/>
</dbReference>
<name>A0A1G9FVA2_9FIRM</name>